<keyword evidence="2" id="KW-1185">Reference proteome</keyword>
<organism evidence="1 2">
    <name type="scientific">Flavobacterium silvisoli</name>
    <dbReference type="NCBI Taxonomy" id="2529433"/>
    <lineage>
        <taxon>Bacteria</taxon>
        <taxon>Pseudomonadati</taxon>
        <taxon>Bacteroidota</taxon>
        <taxon>Flavobacteriia</taxon>
        <taxon>Flavobacteriales</taxon>
        <taxon>Flavobacteriaceae</taxon>
        <taxon>Flavobacterium</taxon>
    </lineage>
</organism>
<reference evidence="1 2" key="1">
    <citation type="submission" date="2019-02" db="EMBL/GenBank/DDBJ databases">
        <title>Flavobacterium sp. RD-2-33 isolated from forest soil.</title>
        <authorList>
            <person name="Chaudhary D.K."/>
        </authorList>
    </citation>
    <scope>NUCLEOTIDE SEQUENCE [LARGE SCALE GENOMIC DNA]</scope>
    <source>
        <strain evidence="1 2">RD-2-33</strain>
    </source>
</reference>
<proteinExistence type="predicted"/>
<evidence type="ECO:0000313" key="1">
    <source>
        <dbReference type="EMBL" id="TBX70977.1"/>
    </source>
</evidence>
<evidence type="ECO:0000313" key="2">
    <source>
        <dbReference type="Proteomes" id="UP000293300"/>
    </source>
</evidence>
<name>A0A4Q9Z893_9FLAO</name>
<sequence>MENPITTPNGKGKSNSTNTIPVADIDFGNVAVNVAAKWTTTPSISLAWTTASEFSTQVSEYNTALSKRNQSGGNRPQITNKLKALDTTIDESLAYVKGYLIDKYKKESAPSYYPAFGIEHKKNKYTFPIDRNKRSAALQQMIDSLVANGLQDKDYGEIFWTDIKTQYDNLLNEATTTDGTVSNHVSNKNMLKTALTKTMNALILSIKSNYPDTYKAELRAWGFQKEKY</sequence>
<dbReference type="RefSeq" id="WP_131474589.1">
    <property type="nucleotide sequence ID" value="NZ_SJPE01000001.1"/>
</dbReference>
<dbReference type="Proteomes" id="UP000293300">
    <property type="component" value="Unassembled WGS sequence"/>
</dbReference>
<dbReference type="OrthoDB" id="880376at2"/>
<comment type="caution">
    <text evidence="1">The sequence shown here is derived from an EMBL/GenBank/DDBJ whole genome shotgun (WGS) entry which is preliminary data.</text>
</comment>
<accession>A0A4Q9Z893</accession>
<dbReference type="AlphaFoldDB" id="A0A4Q9Z893"/>
<gene>
    <name evidence="1" type="ORF">EZL74_00305</name>
</gene>
<protein>
    <submittedName>
        <fullName evidence="1">Uncharacterized protein</fullName>
    </submittedName>
</protein>
<dbReference type="EMBL" id="SJPE01000001">
    <property type="protein sequence ID" value="TBX70977.1"/>
    <property type="molecule type" value="Genomic_DNA"/>
</dbReference>